<dbReference type="Pfam" id="PF13160">
    <property type="entry name" value="DUF3995"/>
    <property type="match status" value="1"/>
</dbReference>
<proteinExistence type="predicted"/>
<dbReference type="EMBL" id="JASCTH010000006">
    <property type="protein sequence ID" value="MDI6099267.1"/>
    <property type="molecule type" value="Genomic_DNA"/>
</dbReference>
<reference evidence="2 3" key="1">
    <citation type="submission" date="2023-05" db="EMBL/GenBank/DDBJ databases">
        <title>Actinoplanes sp. NEAU-A12 genome sequencing.</title>
        <authorList>
            <person name="Wang Z.-S."/>
        </authorList>
    </citation>
    <scope>NUCLEOTIDE SEQUENCE [LARGE SCALE GENOMIC DNA]</scope>
    <source>
        <strain evidence="2 3">NEAU-A12</strain>
    </source>
</reference>
<feature type="transmembrane region" description="Helical" evidence="1">
    <location>
        <begin position="99"/>
        <end position="120"/>
    </location>
</feature>
<protein>
    <submittedName>
        <fullName evidence="2">DUF3995 domain-containing protein</fullName>
    </submittedName>
</protein>
<keyword evidence="1" id="KW-0812">Transmembrane</keyword>
<name>A0ABT6WHQ5_9ACTN</name>
<feature type="transmembrane region" description="Helical" evidence="1">
    <location>
        <begin position="63"/>
        <end position="87"/>
    </location>
</feature>
<keyword evidence="1" id="KW-0472">Membrane</keyword>
<dbReference type="RefSeq" id="WP_282759340.1">
    <property type="nucleotide sequence ID" value="NZ_JASCTH010000006.1"/>
</dbReference>
<organism evidence="2 3">
    <name type="scientific">Actinoplanes sandaracinus</name>
    <dbReference type="NCBI Taxonomy" id="3045177"/>
    <lineage>
        <taxon>Bacteria</taxon>
        <taxon>Bacillati</taxon>
        <taxon>Actinomycetota</taxon>
        <taxon>Actinomycetes</taxon>
        <taxon>Micromonosporales</taxon>
        <taxon>Micromonosporaceae</taxon>
        <taxon>Actinoplanes</taxon>
    </lineage>
</organism>
<dbReference type="InterPro" id="IPR025058">
    <property type="entry name" value="DUF3995"/>
</dbReference>
<feature type="transmembrane region" description="Helical" evidence="1">
    <location>
        <begin position="16"/>
        <end position="36"/>
    </location>
</feature>
<keyword evidence="3" id="KW-1185">Reference proteome</keyword>
<keyword evidence="1" id="KW-1133">Transmembrane helix</keyword>
<comment type="caution">
    <text evidence="2">The sequence shown here is derived from an EMBL/GenBank/DDBJ whole genome shotgun (WGS) entry which is preliminary data.</text>
</comment>
<gene>
    <name evidence="2" type="ORF">QLQ12_11740</name>
</gene>
<evidence type="ECO:0000256" key="1">
    <source>
        <dbReference type="SAM" id="Phobius"/>
    </source>
</evidence>
<sequence length="173" mass="18672">MTQVCEVRTEPDRGMWTGYAAAVWALAFTALSVYWACGGTVGEGTIGAAIEGSAVAREPDFVLLLWVTAVLKFMAVLLALTLIGRLFRWVPRWMRLTAGWVAAVLLLGYGLANLVQHLLMWTGAVAVPDGLGSAALPWHLLLWDPIWIVGGILFTATAIYASSKPRRPFGSDG</sequence>
<feature type="transmembrane region" description="Helical" evidence="1">
    <location>
        <begin position="140"/>
        <end position="161"/>
    </location>
</feature>
<dbReference type="Proteomes" id="UP001241758">
    <property type="component" value="Unassembled WGS sequence"/>
</dbReference>
<evidence type="ECO:0000313" key="3">
    <source>
        <dbReference type="Proteomes" id="UP001241758"/>
    </source>
</evidence>
<accession>A0ABT6WHQ5</accession>
<evidence type="ECO:0000313" key="2">
    <source>
        <dbReference type="EMBL" id="MDI6099267.1"/>
    </source>
</evidence>